<dbReference type="GO" id="GO:0016878">
    <property type="term" value="F:acid-thiol ligase activity"/>
    <property type="evidence" value="ECO:0007669"/>
    <property type="project" value="UniProtKB-ARBA"/>
</dbReference>
<keyword evidence="5" id="KW-1185">Reference proteome</keyword>
<proteinExistence type="predicted"/>
<dbReference type="Proteomes" id="UP000251853">
    <property type="component" value="Unassembled WGS sequence"/>
</dbReference>
<evidence type="ECO:0000259" key="2">
    <source>
        <dbReference type="Pfam" id="PF00501"/>
    </source>
</evidence>
<dbReference type="EC" id="6.2.1.-" evidence="4"/>
<keyword evidence="4" id="KW-0436">Ligase</keyword>
<dbReference type="SUPFAM" id="SSF56801">
    <property type="entry name" value="Acetyl-CoA synthetase-like"/>
    <property type="match status" value="1"/>
</dbReference>
<evidence type="ECO:0000259" key="3">
    <source>
        <dbReference type="Pfam" id="PF13193"/>
    </source>
</evidence>
<dbReference type="InterPro" id="IPR045851">
    <property type="entry name" value="AMP-bd_C_sf"/>
</dbReference>
<dbReference type="Pfam" id="PF13193">
    <property type="entry name" value="AMP-binding_C"/>
    <property type="match status" value="1"/>
</dbReference>
<dbReference type="InterPro" id="IPR050237">
    <property type="entry name" value="ATP-dep_AMP-bd_enzyme"/>
</dbReference>
<name>A0A2X2UJC8_9FIRM</name>
<evidence type="ECO:0000313" key="4">
    <source>
        <dbReference type="EMBL" id="SQB14537.1"/>
    </source>
</evidence>
<reference evidence="4 5" key="1">
    <citation type="submission" date="2018-06" db="EMBL/GenBank/DDBJ databases">
        <authorList>
            <consortium name="Pathogen Informatics"/>
            <person name="Doyle S."/>
        </authorList>
    </citation>
    <scope>NUCLEOTIDE SEQUENCE [LARGE SCALE GENOMIC DNA]</scope>
    <source>
        <strain evidence="4 5">NCTC11224</strain>
    </source>
</reference>
<dbReference type="PANTHER" id="PTHR43767:SF1">
    <property type="entry name" value="NONRIBOSOMAL PEPTIDE SYNTHASE PES1 (EUROFUNG)-RELATED"/>
    <property type="match status" value="1"/>
</dbReference>
<accession>A0A2X2UJC8</accession>
<gene>
    <name evidence="4" type="primary">fadK_3</name>
    <name evidence="4" type="ORF">NCTC11224_03587</name>
</gene>
<keyword evidence="1" id="KW-0812">Transmembrane</keyword>
<feature type="domain" description="AMP-dependent synthetase/ligase" evidence="2">
    <location>
        <begin position="43"/>
        <end position="398"/>
    </location>
</feature>
<organism evidence="4 5">
    <name type="scientific">Enterocloster clostridioformis</name>
    <dbReference type="NCBI Taxonomy" id="1531"/>
    <lineage>
        <taxon>Bacteria</taxon>
        <taxon>Bacillati</taxon>
        <taxon>Bacillota</taxon>
        <taxon>Clostridia</taxon>
        <taxon>Lachnospirales</taxon>
        <taxon>Lachnospiraceae</taxon>
        <taxon>Enterocloster</taxon>
    </lineage>
</organism>
<evidence type="ECO:0000256" key="1">
    <source>
        <dbReference type="SAM" id="Phobius"/>
    </source>
</evidence>
<dbReference type="RefSeq" id="WP_022202724.1">
    <property type="nucleotide sequence ID" value="NZ_CATYWZ010000217.1"/>
</dbReference>
<feature type="transmembrane region" description="Helical" evidence="1">
    <location>
        <begin position="237"/>
        <end position="260"/>
    </location>
</feature>
<dbReference type="PROSITE" id="PS00455">
    <property type="entry name" value="AMP_BINDING"/>
    <property type="match status" value="1"/>
</dbReference>
<dbReference type="Gene3D" id="3.40.50.12780">
    <property type="entry name" value="N-terminal domain of ligase-like"/>
    <property type="match status" value="1"/>
</dbReference>
<dbReference type="PANTHER" id="PTHR43767">
    <property type="entry name" value="LONG-CHAIN-FATTY-ACID--COA LIGASE"/>
    <property type="match status" value="1"/>
</dbReference>
<dbReference type="InterPro" id="IPR000873">
    <property type="entry name" value="AMP-dep_synth/lig_dom"/>
</dbReference>
<feature type="domain" description="AMP-binding enzyme C-terminal" evidence="3">
    <location>
        <begin position="447"/>
        <end position="521"/>
    </location>
</feature>
<keyword evidence="1" id="KW-0472">Membrane</keyword>
<dbReference type="InterPro" id="IPR020845">
    <property type="entry name" value="AMP-binding_CS"/>
</dbReference>
<protein>
    <submittedName>
        <fullName evidence="4">Acyl-CoA synthetase (AMP-forming)/AMP-acid ligase II</fullName>
        <ecNumber evidence="4">6.2.1.-</ecNumber>
    </submittedName>
</protein>
<dbReference type="InterPro" id="IPR025110">
    <property type="entry name" value="AMP-bd_C"/>
</dbReference>
<sequence length="536" mass="59477">MINGTTLWNRSYTADMIEKTFSGKTYLTYPNLPANLYDALSLSAARRPDKTAAVDDNGTAYTYTELRDMADHFSSYLYYISDIKPGTKTGVMMFNSVEFCVTFLALTKLGAVVIPLPSKYSRNEVLSLTAKADLQYILCDEKFYDWFVPLETSGVHIMKPGRGKNGFGFSHLCASYLSPVPSLGREEDDALIMFTSGTTSQSKGVIIKNYSIMHAIVSYQRIFQITDRDSTLIPIPIYLVTGLVALLGLTLYAGGTVYLHKFFDAKRVLRDVNDKEITFLHSAPAVFSLLLRKKDSFPSLPSLRLLACGSSNMSKEKLTEIHRWLPCAAFHTVYGLTETCSPATIFPGDASTSSYIGSSGLPIPGTCFCILDDSGSQMQTGQVGEIAVRGTVVLDRYYQKGTGGLDGDGWLRTGDLGYFNGEGYLFIVDRKKDMINRGGEKIWSFDVENELYRLDGIDEAAVVGIPHDIYGEVPVAAVKLSPESILTEQQIQELLKCRIAKYMIPSRIIFLDELPLTPNNKVNKSAIRKLFMQPEH</sequence>
<dbReference type="AlphaFoldDB" id="A0A2X2UJC8"/>
<dbReference type="EMBL" id="UAVW01000015">
    <property type="protein sequence ID" value="SQB14537.1"/>
    <property type="molecule type" value="Genomic_DNA"/>
</dbReference>
<evidence type="ECO:0000313" key="5">
    <source>
        <dbReference type="Proteomes" id="UP000251853"/>
    </source>
</evidence>
<dbReference type="Gene3D" id="3.30.300.30">
    <property type="match status" value="1"/>
</dbReference>
<dbReference type="Pfam" id="PF00501">
    <property type="entry name" value="AMP-binding"/>
    <property type="match status" value="1"/>
</dbReference>
<dbReference type="InterPro" id="IPR042099">
    <property type="entry name" value="ANL_N_sf"/>
</dbReference>
<keyword evidence="1" id="KW-1133">Transmembrane helix</keyword>